<dbReference type="EMBL" id="BAAAFD010000010">
    <property type="protein sequence ID" value="GAA0859163.1"/>
    <property type="molecule type" value="Genomic_DNA"/>
</dbReference>
<dbReference type="InterPro" id="IPR004358">
    <property type="entry name" value="Sig_transdc_His_kin-like_C"/>
</dbReference>
<dbReference type="Gene3D" id="3.30.565.10">
    <property type="entry name" value="Histidine kinase-like ATPase, C-terminal domain"/>
    <property type="match status" value="1"/>
</dbReference>
<evidence type="ECO:0000256" key="2">
    <source>
        <dbReference type="ARBA" id="ARBA00012438"/>
    </source>
</evidence>
<dbReference type="InterPro" id="IPR036890">
    <property type="entry name" value="HATPase_C_sf"/>
</dbReference>
<dbReference type="InterPro" id="IPR000700">
    <property type="entry name" value="PAS-assoc_C"/>
</dbReference>
<dbReference type="PRINTS" id="PR00344">
    <property type="entry name" value="BCTRLSENSOR"/>
</dbReference>
<accession>A0ABP3X2C8</accession>
<evidence type="ECO:0000259" key="7">
    <source>
        <dbReference type="PROSITE" id="PS50113"/>
    </source>
</evidence>
<evidence type="ECO:0000256" key="1">
    <source>
        <dbReference type="ARBA" id="ARBA00000085"/>
    </source>
</evidence>
<evidence type="ECO:0000256" key="3">
    <source>
        <dbReference type="ARBA" id="ARBA00022553"/>
    </source>
</evidence>
<protein>
    <recommendedName>
        <fullName evidence="2">histidine kinase</fullName>
        <ecNumber evidence="2">2.7.13.3</ecNumber>
    </recommendedName>
</protein>
<dbReference type="Pfam" id="PF00072">
    <property type="entry name" value="Response_reg"/>
    <property type="match status" value="1"/>
</dbReference>
<comment type="caution">
    <text evidence="8">The sequence shown here is derived from an EMBL/GenBank/DDBJ whole genome shotgun (WGS) entry which is preliminary data.</text>
</comment>
<evidence type="ECO:0000256" key="4">
    <source>
        <dbReference type="PROSITE-ProRule" id="PRU00169"/>
    </source>
</evidence>
<dbReference type="InterPro" id="IPR011006">
    <property type="entry name" value="CheY-like_superfamily"/>
</dbReference>
<reference evidence="9" key="1">
    <citation type="journal article" date="2019" name="Int. J. Syst. Evol. Microbiol.">
        <title>The Global Catalogue of Microorganisms (GCM) 10K type strain sequencing project: providing services to taxonomists for standard genome sequencing and annotation.</title>
        <authorList>
            <consortium name="The Broad Institute Genomics Platform"/>
            <consortium name="The Broad Institute Genome Sequencing Center for Infectious Disease"/>
            <person name="Wu L."/>
            <person name="Ma J."/>
        </authorList>
    </citation>
    <scope>NUCLEOTIDE SEQUENCE [LARGE SCALE GENOMIC DNA]</scope>
    <source>
        <strain evidence="9">JCM 15896</strain>
    </source>
</reference>
<dbReference type="InterPro" id="IPR000014">
    <property type="entry name" value="PAS"/>
</dbReference>
<dbReference type="RefSeq" id="WP_343861711.1">
    <property type="nucleotide sequence ID" value="NZ_BAAAFD010000010.1"/>
</dbReference>
<evidence type="ECO:0000259" key="5">
    <source>
        <dbReference type="PROSITE" id="PS50109"/>
    </source>
</evidence>
<proteinExistence type="predicted"/>
<dbReference type="SMART" id="SM00448">
    <property type="entry name" value="REC"/>
    <property type="match status" value="1"/>
</dbReference>
<comment type="catalytic activity">
    <reaction evidence="1">
        <text>ATP + protein L-histidine = ADP + protein N-phospho-L-histidine.</text>
        <dbReference type="EC" id="2.7.13.3"/>
    </reaction>
</comment>
<dbReference type="EC" id="2.7.13.3" evidence="2"/>
<dbReference type="NCBIfam" id="TIGR00229">
    <property type="entry name" value="sensory_box"/>
    <property type="match status" value="1"/>
</dbReference>
<dbReference type="CDD" id="cd17580">
    <property type="entry name" value="REC_2_DhkD-like"/>
    <property type="match status" value="1"/>
</dbReference>
<keyword evidence="9" id="KW-1185">Reference proteome</keyword>
<gene>
    <name evidence="8" type="ORF">GCM10009114_31610</name>
</gene>
<evidence type="ECO:0000313" key="8">
    <source>
        <dbReference type="EMBL" id="GAA0859163.1"/>
    </source>
</evidence>
<dbReference type="Pfam" id="PF00512">
    <property type="entry name" value="HisKA"/>
    <property type="match status" value="1"/>
</dbReference>
<feature type="modified residue" description="4-aspartylphosphate" evidence="4">
    <location>
        <position position="596"/>
    </location>
</feature>
<dbReference type="InterPro" id="IPR013656">
    <property type="entry name" value="PAS_4"/>
</dbReference>
<dbReference type="InterPro" id="IPR005467">
    <property type="entry name" value="His_kinase_dom"/>
</dbReference>
<dbReference type="InterPro" id="IPR003594">
    <property type="entry name" value="HATPase_dom"/>
</dbReference>
<feature type="domain" description="Histidine kinase" evidence="5">
    <location>
        <begin position="311"/>
        <end position="529"/>
    </location>
</feature>
<dbReference type="SMART" id="SM00387">
    <property type="entry name" value="HATPase_c"/>
    <property type="match status" value="1"/>
</dbReference>
<dbReference type="SUPFAM" id="SSF55874">
    <property type="entry name" value="ATPase domain of HSP90 chaperone/DNA topoisomerase II/histidine kinase"/>
    <property type="match status" value="1"/>
</dbReference>
<dbReference type="SUPFAM" id="SSF52172">
    <property type="entry name" value="CheY-like"/>
    <property type="match status" value="1"/>
</dbReference>
<dbReference type="Gene3D" id="1.10.287.130">
    <property type="match status" value="1"/>
</dbReference>
<dbReference type="Pfam" id="PF02518">
    <property type="entry name" value="HATPase_c"/>
    <property type="match status" value="1"/>
</dbReference>
<dbReference type="Gene3D" id="3.40.50.2300">
    <property type="match status" value="1"/>
</dbReference>
<organism evidence="8 9">
    <name type="scientific">Aliiglaciecola litoralis</name>
    <dbReference type="NCBI Taxonomy" id="582857"/>
    <lineage>
        <taxon>Bacteria</taxon>
        <taxon>Pseudomonadati</taxon>
        <taxon>Pseudomonadota</taxon>
        <taxon>Gammaproteobacteria</taxon>
        <taxon>Alteromonadales</taxon>
        <taxon>Alteromonadaceae</taxon>
        <taxon>Aliiglaciecola</taxon>
    </lineage>
</organism>
<dbReference type="Pfam" id="PF08448">
    <property type="entry name" value="PAS_4"/>
    <property type="match status" value="1"/>
</dbReference>
<dbReference type="Gene3D" id="3.30.450.20">
    <property type="entry name" value="PAS domain"/>
    <property type="match status" value="2"/>
</dbReference>
<dbReference type="SUPFAM" id="SSF55785">
    <property type="entry name" value="PYP-like sensor domain (PAS domain)"/>
    <property type="match status" value="2"/>
</dbReference>
<dbReference type="PANTHER" id="PTHR43547">
    <property type="entry name" value="TWO-COMPONENT HISTIDINE KINASE"/>
    <property type="match status" value="1"/>
</dbReference>
<dbReference type="SUPFAM" id="SSF47384">
    <property type="entry name" value="Homodimeric domain of signal transducing histidine kinase"/>
    <property type="match status" value="1"/>
</dbReference>
<dbReference type="PANTHER" id="PTHR43547:SF2">
    <property type="entry name" value="HYBRID SIGNAL TRANSDUCTION HISTIDINE KINASE C"/>
    <property type="match status" value="1"/>
</dbReference>
<dbReference type="CDD" id="cd00082">
    <property type="entry name" value="HisKA"/>
    <property type="match status" value="1"/>
</dbReference>
<dbReference type="SMART" id="SM00091">
    <property type="entry name" value="PAS"/>
    <property type="match status" value="1"/>
</dbReference>
<feature type="domain" description="Response regulatory" evidence="6">
    <location>
        <begin position="547"/>
        <end position="661"/>
    </location>
</feature>
<evidence type="ECO:0000259" key="6">
    <source>
        <dbReference type="PROSITE" id="PS50110"/>
    </source>
</evidence>
<dbReference type="PROSITE" id="PS50109">
    <property type="entry name" value="HIS_KIN"/>
    <property type="match status" value="1"/>
</dbReference>
<dbReference type="InterPro" id="IPR035965">
    <property type="entry name" value="PAS-like_dom_sf"/>
</dbReference>
<keyword evidence="3 4" id="KW-0597">Phosphoprotein</keyword>
<dbReference type="SMART" id="SM00388">
    <property type="entry name" value="HisKA"/>
    <property type="match status" value="1"/>
</dbReference>
<feature type="domain" description="PAC" evidence="7">
    <location>
        <begin position="247"/>
        <end position="300"/>
    </location>
</feature>
<dbReference type="PROSITE" id="PS50110">
    <property type="entry name" value="RESPONSE_REGULATORY"/>
    <property type="match status" value="1"/>
</dbReference>
<name>A0ABP3X2C8_9ALTE</name>
<evidence type="ECO:0000313" key="9">
    <source>
        <dbReference type="Proteomes" id="UP001500359"/>
    </source>
</evidence>
<dbReference type="InterPro" id="IPR003661">
    <property type="entry name" value="HisK_dim/P_dom"/>
</dbReference>
<sequence length="661" mass="74025">MQQNLKPSSKLDFMSGGGKMGALIRAYDWESTPLGKPENWPQPLKITVRILLSTGHPMFIWWGEELIQFYNDAFARSLGTERHPSALGQGGRECWEEIWQDIGWQIDQVLAGKGHTWHENQLIPITRNGTWEDVYWTYCYGPIDDPNADTGVGGVLVICTETTKQMQAEQRMKVAEARWRSLFDQAPSLMCILDGPEHYFEYANINFRSFLNQPDILGKKIVEVVPELEAQGFAKLLDEVFATGISHQGEAVPFKFEQGEVQYFDFIYQPIKDDQGQVTGILVEGYEVTDRVLANKSLREDDRRKDEFLAMLAHELRNPLAPIRNVSEMLTLSAQHDSKLKNISDILARQVSHMTHLLDDLLDVSRISQNRITLDLAALDVSHIIKVALESLQSAITAKNHQVTFTDSDTPIYVNGDNTRLVQCVTNIVNNAIKYTEHNGRIEIVLSEQGDTVTITVSDNGCGISQKMQSEVFSLFKQAPQTLDRSQGGLGIGLNIVQRLVTLHGGRVCVESKGLGHGSSFSITLPKIDAPQNKIVQPEERQHRQKRVLVVDDNVDAADSMSELLQILGHSVATAYTAHDALLNADSFDPDIILLDIGLPDMNGYEVAKEMLQKNRHRSLIALTGYGQPEDVLIAKQVGFKFHFTKPVNLRDLNDAISSIE</sequence>
<dbReference type="Proteomes" id="UP001500359">
    <property type="component" value="Unassembled WGS sequence"/>
</dbReference>
<dbReference type="PROSITE" id="PS50113">
    <property type="entry name" value="PAC"/>
    <property type="match status" value="1"/>
</dbReference>
<dbReference type="InterPro" id="IPR001789">
    <property type="entry name" value="Sig_transdc_resp-reg_receiver"/>
</dbReference>
<dbReference type="InterPro" id="IPR036097">
    <property type="entry name" value="HisK_dim/P_sf"/>
</dbReference>